<dbReference type="OrthoDB" id="7595039at2"/>
<protein>
    <submittedName>
        <fullName evidence="1">Uncharacterized protein</fullName>
    </submittedName>
</protein>
<dbReference type="InterPro" id="IPR028116">
    <property type="entry name" value="Cis-CaaD-like"/>
</dbReference>
<dbReference type="KEGG" id="lrz:BJI69_21615"/>
<dbReference type="STRING" id="1440763.BJI69_21615"/>
<proteinExistence type="predicted"/>
<dbReference type="RefSeq" id="WP_046968762.1">
    <property type="nucleotide sequence ID" value="NZ_CP017480.1"/>
</dbReference>
<organism evidence="1 2">
    <name type="scientific">Luteibacter rhizovicinus DSM 16549</name>
    <dbReference type="NCBI Taxonomy" id="1440763"/>
    <lineage>
        <taxon>Bacteria</taxon>
        <taxon>Pseudomonadati</taxon>
        <taxon>Pseudomonadota</taxon>
        <taxon>Gammaproteobacteria</taxon>
        <taxon>Lysobacterales</taxon>
        <taxon>Rhodanobacteraceae</taxon>
        <taxon>Luteibacter</taxon>
    </lineage>
</organism>
<evidence type="ECO:0000313" key="1">
    <source>
        <dbReference type="EMBL" id="APG06244.1"/>
    </source>
</evidence>
<dbReference type="InterPro" id="IPR014347">
    <property type="entry name" value="Tautomerase/MIF_sf"/>
</dbReference>
<dbReference type="Gene3D" id="3.30.429.10">
    <property type="entry name" value="Macrophage Migration Inhibitory Factor"/>
    <property type="match status" value="1"/>
</dbReference>
<dbReference type="SUPFAM" id="SSF55331">
    <property type="entry name" value="Tautomerase/MIF"/>
    <property type="match status" value="1"/>
</dbReference>
<dbReference type="PATRIC" id="fig|1440763.5.peg.3309"/>
<dbReference type="Pfam" id="PF14832">
    <property type="entry name" value="Tautomerase_3"/>
    <property type="match status" value="1"/>
</dbReference>
<name>A0A0G9H7B6_9GAMM</name>
<dbReference type="AlphaFoldDB" id="A0A0G9H7B6"/>
<accession>A0A0G9H7B6</accession>
<dbReference type="Proteomes" id="UP000182987">
    <property type="component" value="Chromosome"/>
</dbReference>
<reference evidence="2" key="1">
    <citation type="submission" date="2016-09" db="EMBL/GenBank/DDBJ databases">
        <authorList>
            <person name="Lysoe E."/>
        </authorList>
    </citation>
    <scope>NUCLEOTIDE SEQUENCE [LARGE SCALE GENOMIC DNA]</scope>
    <source>
        <strain evidence="2">LJ96T</strain>
    </source>
</reference>
<evidence type="ECO:0000313" key="2">
    <source>
        <dbReference type="Proteomes" id="UP000182987"/>
    </source>
</evidence>
<keyword evidence="2" id="KW-1185">Reference proteome</keyword>
<sequence>MPTYIVRSTLPSLTAPTKQRIAQAITAAHADITGANTFFAQVVFDHAPGDDWFIGGVPVEDATLFVHGHVRSGRTDHQKRMLVERLVRDVAEASGLPTRAIWIYLSEIRPSLMAEFGHVLPEPGEEAAWFDALPEDDRRRLAAIAERARS</sequence>
<gene>
    <name evidence="1" type="ORF">BJI69_21615</name>
</gene>
<dbReference type="EMBL" id="CP017480">
    <property type="protein sequence ID" value="APG06244.1"/>
    <property type="molecule type" value="Genomic_DNA"/>
</dbReference>